<comment type="caution">
    <text evidence="1">The sequence shown here is derived from an EMBL/GenBank/DDBJ whole genome shotgun (WGS) entry which is preliminary data.</text>
</comment>
<protein>
    <submittedName>
        <fullName evidence="1">Uncharacterized protein</fullName>
    </submittedName>
</protein>
<dbReference type="EMBL" id="AMCI01004771">
    <property type="protein sequence ID" value="EJW97417.1"/>
    <property type="molecule type" value="Genomic_DNA"/>
</dbReference>
<sequence>NAASSIIGVRVALMVNLNHANIELRMAIMGNRMANIYLFTAIAVTAR</sequence>
<accession>J9G6J4</accession>
<feature type="non-terminal residue" evidence="1">
    <location>
        <position position="1"/>
    </location>
</feature>
<dbReference type="AlphaFoldDB" id="J9G6J4"/>
<reference evidence="1" key="1">
    <citation type="journal article" date="2012" name="PLoS ONE">
        <title>Gene sets for utilization of primary and secondary nutrition supplies in the distal gut of endangered iberian lynx.</title>
        <authorList>
            <person name="Alcaide M."/>
            <person name="Messina E."/>
            <person name="Richter M."/>
            <person name="Bargiela R."/>
            <person name="Peplies J."/>
            <person name="Huws S.A."/>
            <person name="Newbold C.J."/>
            <person name="Golyshin P.N."/>
            <person name="Simon M.A."/>
            <person name="Lopez G."/>
            <person name="Yakimov M.M."/>
            <person name="Ferrer M."/>
        </authorList>
    </citation>
    <scope>NUCLEOTIDE SEQUENCE</scope>
</reference>
<organism evidence="1">
    <name type="scientific">gut metagenome</name>
    <dbReference type="NCBI Taxonomy" id="749906"/>
    <lineage>
        <taxon>unclassified sequences</taxon>
        <taxon>metagenomes</taxon>
        <taxon>organismal metagenomes</taxon>
    </lineage>
</organism>
<evidence type="ECO:0000313" key="1">
    <source>
        <dbReference type="EMBL" id="EJW97417.1"/>
    </source>
</evidence>
<proteinExistence type="predicted"/>
<gene>
    <name evidence="1" type="ORF">EVA_14476</name>
</gene>
<name>J9G6J4_9ZZZZ</name>